<dbReference type="GO" id="GO:0042597">
    <property type="term" value="C:periplasmic space"/>
    <property type="evidence" value="ECO:0007669"/>
    <property type="project" value="UniProtKB-SubCell"/>
</dbReference>
<dbReference type="InterPro" id="IPR052721">
    <property type="entry name" value="ET_Amicyanin"/>
</dbReference>
<evidence type="ECO:0000256" key="3">
    <source>
        <dbReference type="ARBA" id="ARBA00022723"/>
    </source>
</evidence>
<keyword evidence="7 8" id="KW-0186">Copper</keyword>
<evidence type="ECO:0000256" key="7">
    <source>
        <dbReference type="ARBA" id="ARBA00023008"/>
    </source>
</evidence>
<name>A0A0G0KTL3_9BACT</name>
<feature type="domain" description="Blue (type 1) copper" evidence="9">
    <location>
        <begin position="161"/>
        <end position="249"/>
    </location>
</feature>
<evidence type="ECO:0008006" key="13">
    <source>
        <dbReference type="Google" id="ProtNLM"/>
    </source>
</evidence>
<dbReference type="AlphaFoldDB" id="A0A0G0KTL3"/>
<keyword evidence="2" id="KW-0813">Transport</keyword>
<evidence type="ECO:0000259" key="10">
    <source>
        <dbReference type="Pfam" id="PF04234"/>
    </source>
</evidence>
<dbReference type="Proteomes" id="UP000034324">
    <property type="component" value="Unassembled WGS sequence"/>
</dbReference>
<dbReference type="Gene3D" id="2.60.40.420">
    <property type="entry name" value="Cupredoxins - blue copper proteins"/>
    <property type="match status" value="1"/>
</dbReference>
<keyword evidence="5" id="KW-0574">Periplasm</keyword>
<organism evidence="11 12">
    <name type="scientific">Candidatus Daviesbacteria bacterium GW2011_GWF2_38_6</name>
    <dbReference type="NCBI Taxonomy" id="1618432"/>
    <lineage>
        <taxon>Bacteria</taxon>
        <taxon>Candidatus Daviesiibacteriota</taxon>
    </lineage>
</organism>
<reference evidence="11 12" key="1">
    <citation type="journal article" date="2015" name="Nature">
        <title>rRNA introns, odd ribosomes, and small enigmatic genomes across a large radiation of phyla.</title>
        <authorList>
            <person name="Brown C.T."/>
            <person name="Hug L.A."/>
            <person name="Thomas B.C."/>
            <person name="Sharon I."/>
            <person name="Castelle C.J."/>
            <person name="Singh A."/>
            <person name="Wilkins M.J."/>
            <person name="Williams K.H."/>
            <person name="Banfield J.F."/>
        </authorList>
    </citation>
    <scope>NUCLEOTIDE SEQUENCE [LARGE SCALE GENOMIC DNA]</scope>
</reference>
<evidence type="ECO:0000313" key="11">
    <source>
        <dbReference type="EMBL" id="KKQ78870.1"/>
    </source>
</evidence>
<dbReference type="SUPFAM" id="SSF49503">
    <property type="entry name" value="Cupredoxins"/>
    <property type="match status" value="1"/>
</dbReference>
<dbReference type="GO" id="GO:0009055">
    <property type="term" value="F:electron transfer activity"/>
    <property type="evidence" value="ECO:0007669"/>
    <property type="project" value="InterPro"/>
</dbReference>
<feature type="binding site" evidence="8">
    <location>
        <position position="235"/>
    </location>
    <ligand>
        <name>Cu cation</name>
        <dbReference type="ChEBI" id="CHEBI:23378"/>
    </ligand>
</feature>
<dbReference type="InterPro" id="IPR000923">
    <property type="entry name" value="BlueCu_1"/>
</dbReference>
<dbReference type="Pfam" id="PF04234">
    <property type="entry name" value="CopC"/>
    <property type="match status" value="1"/>
</dbReference>
<evidence type="ECO:0000256" key="5">
    <source>
        <dbReference type="ARBA" id="ARBA00022764"/>
    </source>
</evidence>
<evidence type="ECO:0000256" key="8">
    <source>
        <dbReference type="PIRSR" id="PIRSR602386-1"/>
    </source>
</evidence>
<evidence type="ECO:0000256" key="6">
    <source>
        <dbReference type="ARBA" id="ARBA00022982"/>
    </source>
</evidence>
<evidence type="ECO:0000259" key="9">
    <source>
        <dbReference type="Pfam" id="PF00127"/>
    </source>
</evidence>
<dbReference type="GO" id="GO:0046688">
    <property type="term" value="P:response to copper ion"/>
    <property type="evidence" value="ECO:0007669"/>
    <property type="project" value="InterPro"/>
</dbReference>
<dbReference type="EMBL" id="LBVC01000009">
    <property type="protein sequence ID" value="KKQ78870.1"/>
    <property type="molecule type" value="Genomic_DNA"/>
</dbReference>
<gene>
    <name evidence="11" type="ORF">US99_C0009G0011</name>
</gene>
<sequence length="249" mass="27358">MKAPFIIIALIVLLGGGFLLFKGQETPSTSTVSPSSQPTSKKQYVFENPKKSAHFESNTPAHGMVLAAVPINVVIDFNFDLAKPSSIKIEMDGKDLGVGETVIDSNKLSMRRDIDPNAPDGVYTVVYNACWPDGSCHDGNFQFAIDRSLGAGFADMTNKKETEIKLSQIMFDPQNIKISKGTKVTWINDDGVGHFVNTDSHPAHTYYKDQNSKALKKEESYSIVFEMSGIYPYHCSAHADTMIGNILVE</sequence>
<feature type="domain" description="CopC" evidence="10">
    <location>
        <begin position="54"/>
        <end position="145"/>
    </location>
</feature>
<evidence type="ECO:0000313" key="12">
    <source>
        <dbReference type="Proteomes" id="UP000034324"/>
    </source>
</evidence>
<evidence type="ECO:0000256" key="4">
    <source>
        <dbReference type="ARBA" id="ARBA00022729"/>
    </source>
</evidence>
<feature type="binding site" evidence="8">
    <location>
        <position position="194"/>
    </location>
    <ligand>
        <name>Cu cation</name>
        <dbReference type="ChEBI" id="CHEBI:23378"/>
    </ligand>
</feature>
<keyword evidence="3 8" id="KW-0479">Metal-binding</keyword>
<dbReference type="InterPro" id="IPR007348">
    <property type="entry name" value="CopC_dom"/>
</dbReference>
<dbReference type="InterPro" id="IPR002386">
    <property type="entry name" value="Amicyanin/Pseudoazurin"/>
</dbReference>
<dbReference type="GO" id="GO:0005507">
    <property type="term" value="F:copper ion binding"/>
    <property type="evidence" value="ECO:0007669"/>
    <property type="project" value="InterPro"/>
</dbReference>
<dbReference type="Pfam" id="PF00127">
    <property type="entry name" value="Copper-bind"/>
    <property type="match status" value="1"/>
</dbReference>
<dbReference type="SUPFAM" id="SSF81296">
    <property type="entry name" value="E set domains"/>
    <property type="match status" value="1"/>
</dbReference>
<keyword evidence="4" id="KW-0732">Signal</keyword>
<feature type="binding site" evidence="8">
    <location>
        <position position="242"/>
    </location>
    <ligand>
        <name>Cu cation</name>
        <dbReference type="ChEBI" id="CHEBI:23378"/>
    </ligand>
</feature>
<feature type="binding site" evidence="8">
    <location>
        <position position="238"/>
    </location>
    <ligand>
        <name>Cu cation</name>
        <dbReference type="ChEBI" id="CHEBI:23378"/>
    </ligand>
</feature>
<dbReference type="InterPro" id="IPR014755">
    <property type="entry name" value="Cu-Rt/internalin_Ig-like"/>
</dbReference>
<comment type="subcellular location">
    <subcellularLocation>
        <location evidence="1">Periplasm</location>
    </subcellularLocation>
</comment>
<evidence type="ECO:0000256" key="2">
    <source>
        <dbReference type="ARBA" id="ARBA00022448"/>
    </source>
</evidence>
<dbReference type="PANTHER" id="PTHR36507">
    <property type="entry name" value="BLL1555 PROTEIN"/>
    <property type="match status" value="1"/>
</dbReference>
<protein>
    <recommendedName>
        <fullName evidence="13">Blue (type 1) copper domain-containing protein</fullName>
    </recommendedName>
</protein>
<comment type="cofactor">
    <cofactor evidence="8">
        <name>Cu cation</name>
        <dbReference type="ChEBI" id="CHEBI:23378"/>
    </cofactor>
    <text evidence="8">Binds 1 copper ion per subunit.</text>
</comment>
<proteinExistence type="predicted"/>
<dbReference type="PRINTS" id="PR00155">
    <property type="entry name" value="AMICYANIN"/>
</dbReference>
<dbReference type="InterPro" id="IPR014756">
    <property type="entry name" value="Ig_E-set"/>
</dbReference>
<dbReference type="InterPro" id="IPR008972">
    <property type="entry name" value="Cupredoxin"/>
</dbReference>
<evidence type="ECO:0000256" key="1">
    <source>
        <dbReference type="ARBA" id="ARBA00004418"/>
    </source>
</evidence>
<comment type="caution">
    <text evidence="11">The sequence shown here is derived from an EMBL/GenBank/DDBJ whole genome shotgun (WGS) entry which is preliminary data.</text>
</comment>
<accession>A0A0G0KTL3</accession>
<dbReference type="PANTHER" id="PTHR36507:SF1">
    <property type="entry name" value="BLL1555 PROTEIN"/>
    <property type="match status" value="1"/>
</dbReference>
<keyword evidence="6" id="KW-0249">Electron transport</keyword>
<dbReference type="Gene3D" id="2.60.40.1220">
    <property type="match status" value="1"/>
</dbReference>